<dbReference type="AlphaFoldDB" id="A0A8R1HQP9"/>
<reference evidence="1" key="2">
    <citation type="submission" date="2022-06" db="UniProtKB">
        <authorList>
            <consortium name="EnsemblMetazoa"/>
        </authorList>
    </citation>
    <scope>IDENTIFICATION</scope>
    <source>
        <strain evidence="1">DF5081</strain>
    </source>
</reference>
<evidence type="ECO:0000313" key="2">
    <source>
        <dbReference type="Proteomes" id="UP000005237"/>
    </source>
</evidence>
<dbReference type="Proteomes" id="UP000005237">
    <property type="component" value="Unassembled WGS sequence"/>
</dbReference>
<name>A0A8R1HQP9_CAEJA</name>
<dbReference type="EnsemblMetazoa" id="CJA06272.1">
    <property type="protein sequence ID" value="CJA06272.1"/>
    <property type="gene ID" value="WBGene00125476"/>
</dbReference>
<keyword evidence="2" id="KW-1185">Reference proteome</keyword>
<evidence type="ECO:0000313" key="1">
    <source>
        <dbReference type="EnsemblMetazoa" id="CJA06272.1"/>
    </source>
</evidence>
<protein>
    <submittedName>
        <fullName evidence="1">Uncharacterized protein</fullName>
    </submittedName>
</protein>
<proteinExistence type="predicted"/>
<reference evidence="2" key="1">
    <citation type="submission" date="2010-08" db="EMBL/GenBank/DDBJ databases">
        <authorList>
            <consortium name="Caenorhabditis japonica Sequencing Consortium"/>
            <person name="Wilson R.K."/>
        </authorList>
    </citation>
    <scope>NUCLEOTIDE SEQUENCE [LARGE SCALE GENOMIC DNA]</scope>
    <source>
        <strain evidence="2">DF5081</strain>
    </source>
</reference>
<sequence>MCFVFLFVIPSILCLCYIYLFMPETLGRTTLDIIQEMIDRGLRDTDHCHLEPDSPPLQTVRQRIYSSNSDGHLRVY</sequence>
<organism evidence="1 2">
    <name type="scientific">Caenorhabditis japonica</name>
    <dbReference type="NCBI Taxonomy" id="281687"/>
    <lineage>
        <taxon>Eukaryota</taxon>
        <taxon>Metazoa</taxon>
        <taxon>Ecdysozoa</taxon>
        <taxon>Nematoda</taxon>
        <taxon>Chromadorea</taxon>
        <taxon>Rhabditida</taxon>
        <taxon>Rhabditina</taxon>
        <taxon>Rhabditomorpha</taxon>
        <taxon>Rhabditoidea</taxon>
        <taxon>Rhabditidae</taxon>
        <taxon>Peloderinae</taxon>
        <taxon>Caenorhabditis</taxon>
    </lineage>
</organism>
<accession>A0A8R1HQP9</accession>